<gene>
    <name evidence="11" type="ORF">KK078_23395</name>
</gene>
<dbReference type="SMART" id="SM00387">
    <property type="entry name" value="HATPase_c"/>
    <property type="match status" value="1"/>
</dbReference>
<dbReference type="SUPFAM" id="SSF55874">
    <property type="entry name" value="ATPase domain of HSP90 chaperone/DNA topoisomerase II/histidine kinase"/>
    <property type="match status" value="1"/>
</dbReference>
<sequence>MNWVDACLTFDQTIEGAMDNQEKPMPAPMGTESTENGVDSRGRLEQLLREKDDELAKVNRRMEKFLYSASHDLRSPLTSIMGLTNLMRMETHEPVLLGYIERIDDSTARLEKIVRDLMGFTRTSYQRSDSRKIEFIKLVQDIIDRHRADPAFRYIRFEVESDETFPFYADYDRLEIILENIIANAIHFYDPHKTRSFVRITMVPHGQRIHIEVLDNGIGIAAEHHHNIFNMFFKASERSRGAGLGLYIVKEGVDKLHGHVQVESEVGFGSLFRVTIPNDPKGRLISRKMQLGQ</sequence>
<dbReference type="InterPro" id="IPR004358">
    <property type="entry name" value="Sig_transdc_His_kin-like_C"/>
</dbReference>
<dbReference type="Proteomes" id="UP001319180">
    <property type="component" value="Unassembled WGS sequence"/>
</dbReference>
<evidence type="ECO:0000256" key="2">
    <source>
        <dbReference type="ARBA" id="ARBA00012438"/>
    </source>
</evidence>
<evidence type="ECO:0000256" key="4">
    <source>
        <dbReference type="ARBA" id="ARBA00022679"/>
    </source>
</evidence>
<keyword evidence="6 11" id="KW-0418">Kinase</keyword>
<proteinExistence type="predicted"/>
<dbReference type="PRINTS" id="PR00344">
    <property type="entry name" value="BCTRLSENSOR"/>
</dbReference>
<name>A0AAP2GKX3_9BACT</name>
<evidence type="ECO:0000256" key="7">
    <source>
        <dbReference type="ARBA" id="ARBA00022840"/>
    </source>
</evidence>
<dbReference type="InterPro" id="IPR036097">
    <property type="entry name" value="HisK_dim/P_sf"/>
</dbReference>
<accession>A0AAP2GKX3</accession>
<dbReference type="Gene3D" id="3.30.565.10">
    <property type="entry name" value="Histidine kinase-like ATPase, C-terminal domain"/>
    <property type="match status" value="1"/>
</dbReference>
<dbReference type="Pfam" id="PF02518">
    <property type="entry name" value="HATPase_c"/>
    <property type="match status" value="1"/>
</dbReference>
<evidence type="ECO:0000313" key="11">
    <source>
        <dbReference type="EMBL" id="MBT1689528.1"/>
    </source>
</evidence>
<dbReference type="SUPFAM" id="SSF47384">
    <property type="entry name" value="Homodimeric domain of signal transducing histidine kinase"/>
    <property type="match status" value="1"/>
</dbReference>
<evidence type="ECO:0000256" key="5">
    <source>
        <dbReference type="ARBA" id="ARBA00022741"/>
    </source>
</evidence>
<dbReference type="GO" id="GO:0007234">
    <property type="term" value="P:osmosensory signaling via phosphorelay pathway"/>
    <property type="evidence" value="ECO:0007669"/>
    <property type="project" value="TreeGrafter"/>
</dbReference>
<dbReference type="GO" id="GO:0000155">
    <property type="term" value="F:phosphorelay sensor kinase activity"/>
    <property type="evidence" value="ECO:0007669"/>
    <property type="project" value="InterPro"/>
</dbReference>
<dbReference type="PANTHER" id="PTHR42878:SF7">
    <property type="entry name" value="SENSOR HISTIDINE KINASE GLRK"/>
    <property type="match status" value="1"/>
</dbReference>
<dbReference type="SMART" id="SM00388">
    <property type="entry name" value="HisKA"/>
    <property type="match status" value="1"/>
</dbReference>
<protein>
    <recommendedName>
        <fullName evidence="2">histidine kinase</fullName>
        <ecNumber evidence="2">2.7.13.3</ecNumber>
    </recommendedName>
</protein>
<evidence type="ECO:0000259" key="10">
    <source>
        <dbReference type="PROSITE" id="PS50109"/>
    </source>
</evidence>
<evidence type="ECO:0000256" key="1">
    <source>
        <dbReference type="ARBA" id="ARBA00000085"/>
    </source>
</evidence>
<organism evidence="11 12">
    <name type="scientific">Dawidia soli</name>
    <dbReference type="NCBI Taxonomy" id="2782352"/>
    <lineage>
        <taxon>Bacteria</taxon>
        <taxon>Pseudomonadati</taxon>
        <taxon>Bacteroidota</taxon>
        <taxon>Cytophagia</taxon>
        <taxon>Cytophagales</taxon>
        <taxon>Chryseotaleaceae</taxon>
        <taxon>Dawidia</taxon>
    </lineage>
</organism>
<feature type="domain" description="Histidine kinase" evidence="10">
    <location>
        <begin position="68"/>
        <end position="280"/>
    </location>
</feature>
<evidence type="ECO:0000256" key="6">
    <source>
        <dbReference type="ARBA" id="ARBA00022777"/>
    </source>
</evidence>
<keyword evidence="7" id="KW-0067">ATP-binding</keyword>
<dbReference type="EC" id="2.7.13.3" evidence="2"/>
<keyword evidence="5" id="KW-0547">Nucleotide-binding</keyword>
<dbReference type="GO" id="GO:0000156">
    <property type="term" value="F:phosphorelay response regulator activity"/>
    <property type="evidence" value="ECO:0007669"/>
    <property type="project" value="TreeGrafter"/>
</dbReference>
<dbReference type="InterPro" id="IPR003594">
    <property type="entry name" value="HATPase_dom"/>
</dbReference>
<dbReference type="CDD" id="cd00082">
    <property type="entry name" value="HisKA"/>
    <property type="match status" value="1"/>
</dbReference>
<dbReference type="GO" id="GO:0030295">
    <property type="term" value="F:protein kinase activator activity"/>
    <property type="evidence" value="ECO:0007669"/>
    <property type="project" value="TreeGrafter"/>
</dbReference>
<dbReference type="InterPro" id="IPR050351">
    <property type="entry name" value="BphY/WalK/GraS-like"/>
</dbReference>
<keyword evidence="3" id="KW-0597">Phosphoprotein</keyword>
<dbReference type="Gene3D" id="1.10.287.130">
    <property type="match status" value="1"/>
</dbReference>
<dbReference type="GO" id="GO:0005524">
    <property type="term" value="F:ATP binding"/>
    <property type="evidence" value="ECO:0007669"/>
    <property type="project" value="UniProtKB-KW"/>
</dbReference>
<dbReference type="PANTHER" id="PTHR42878">
    <property type="entry name" value="TWO-COMPONENT HISTIDINE KINASE"/>
    <property type="match status" value="1"/>
</dbReference>
<keyword evidence="8" id="KW-0902">Two-component regulatory system</keyword>
<dbReference type="InterPro" id="IPR005467">
    <property type="entry name" value="His_kinase_dom"/>
</dbReference>
<keyword evidence="4" id="KW-0808">Transferase</keyword>
<keyword evidence="12" id="KW-1185">Reference proteome</keyword>
<reference evidence="11 12" key="1">
    <citation type="submission" date="2021-05" db="EMBL/GenBank/DDBJ databases">
        <title>A Polyphasic approach of four new species of the genus Ohtaekwangia: Ohtaekwangia histidinii sp. nov., Ohtaekwangia cretensis sp. nov., Ohtaekwangia indiensis sp. nov., Ohtaekwangia reichenbachii sp. nov. from diverse environment.</title>
        <authorList>
            <person name="Octaviana S."/>
        </authorList>
    </citation>
    <scope>NUCLEOTIDE SEQUENCE [LARGE SCALE GENOMIC DNA]</scope>
    <source>
        <strain evidence="11 12">PWU37</strain>
    </source>
</reference>
<comment type="catalytic activity">
    <reaction evidence="1">
        <text>ATP + protein L-histidine = ADP + protein N-phospho-L-histidine.</text>
        <dbReference type="EC" id="2.7.13.3"/>
    </reaction>
</comment>
<evidence type="ECO:0000256" key="3">
    <source>
        <dbReference type="ARBA" id="ARBA00022553"/>
    </source>
</evidence>
<evidence type="ECO:0000256" key="9">
    <source>
        <dbReference type="SAM" id="MobiDB-lite"/>
    </source>
</evidence>
<dbReference type="Pfam" id="PF00512">
    <property type="entry name" value="HisKA"/>
    <property type="match status" value="1"/>
</dbReference>
<feature type="region of interest" description="Disordered" evidence="9">
    <location>
        <begin position="19"/>
        <end position="41"/>
    </location>
</feature>
<dbReference type="PROSITE" id="PS50109">
    <property type="entry name" value="HIS_KIN"/>
    <property type="match status" value="1"/>
</dbReference>
<comment type="caution">
    <text evidence="11">The sequence shown here is derived from an EMBL/GenBank/DDBJ whole genome shotgun (WGS) entry which is preliminary data.</text>
</comment>
<dbReference type="InterPro" id="IPR003661">
    <property type="entry name" value="HisK_dim/P_dom"/>
</dbReference>
<evidence type="ECO:0000256" key="8">
    <source>
        <dbReference type="ARBA" id="ARBA00023012"/>
    </source>
</evidence>
<dbReference type="EMBL" id="JAHESC010000043">
    <property type="protein sequence ID" value="MBT1689528.1"/>
    <property type="molecule type" value="Genomic_DNA"/>
</dbReference>
<evidence type="ECO:0000313" key="12">
    <source>
        <dbReference type="Proteomes" id="UP001319180"/>
    </source>
</evidence>
<dbReference type="AlphaFoldDB" id="A0AAP2GKX3"/>
<dbReference type="InterPro" id="IPR036890">
    <property type="entry name" value="HATPase_C_sf"/>
</dbReference>